<name>A0A367PAM5_CUPNE</name>
<dbReference type="GO" id="GO:0003941">
    <property type="term" value="F:L-serine ammonia-lyase activity"/>
    <property type="evidence" value="ECO:0007669"/>
    <property type="project" value="UniProtKB-EC"/>
</dbReference>
<keyword evidence="9" id="KW-0411">Iron-sulfur</keyword>
<keyword evidence="7" id="KW-0479">Metal-binding</keyword>
<evidence type="ECO:0000256" key="7">
    <source>
        <dbReference type="ARBA" id="ARBA00022723"/>
    </source>
</evidence>
<keyword evidence="8" id="KW-0408">Iron</keyword>
<evidence type="ECO:0000256" key="3">
    <source>
        <dbReference type="ARBA" id="ARBA00008636"/>
    </source>
</evidence>
<dbReference type="GO" id="GO:0051539">
    <property type="term" value="F:4 iron, 4 sulfur cluster binding"/>
    <property type="evidence" value="ECO:0007669"/>
    <property type="project" value="UniProtKB-KW"/>
</dbReference>
<keyword evidence="6" id="KW-0004">4Fe-4S</keyword>
<evidence type="ECO:0000256" key="2">
    <source>
        <dbReference type="ARBA" id="ARBA00004742"/>
    </source>
</evidence>
<evidence type="ECO:0000256" key="11">
    <source>
        <dbReference type="ARBA" id="ARBA00049406"/>
    </source>
</evidence>
<reference evidence="13 14" key="1">
    <citation type="submission" date="2018-04" db="EMBL/GenBank/DDBJ databases">
        <title>Cupriavidus necator CR12 genome sequencing and assembly.</title>
        <authorList>
            <person name="Ben Fekih I."/>
            <person name="Mazhar H.S."/>
            <person name="Bello S.K."/>
            <person name="Rensing C."/>
        </authorList>
    </citation>
    <scope>NUCLEOTIDE SEQUENCE [LARGE SCALE GENOMIC DNA]</scope>
    <source>
        <strain evidence="13 14">CR12</strain>
    </source>
</reference>
<evidence type="ECO:0000313" key="13">
    <source>
        <dbReference type="EMBL" id="RCJ04583.1"/>
    </source>
</evidence>
<dbReference type="Pfam" id="PF03313">
    <property type="entry name" value="SDH_alpha"/>
    <property type="match status" value="1"/>
</dbReference>
<dbReference type="PANTHER" id="PTHR30182:SF1">
    <property type="entry name" value="L-SERINE DEHYDRATASE 1"/>
    <property type="match status" value="1"/>
</dbReference>
<accession>A0A367PAM5</accession>
<comment type="caution">
    <text evidence="13">The sequence shown here is derived from an EMBL/GenBank/DDBJ whole genome shotgun (WGS) entry which is preliminary data.</text>
</comment>
<evidence type="ECO:0000259" key="12">
    <source>
        <dbReference type="Pfam" id="PF03313"/>
    </source>
</evidence>
<comment type="catalytic activity">
    <reaction evidence="11">
        <text>L-serine = pyruvate + NH4(+)</text>
        <dbReference type="Rhea" id="RHEA:19169"/>
        <dbReference type="ChEBI" id="CHEBI:15361"/>
        <dbReference type="ChEBI" id="CHEBI:28938"/>
        <dbReference type="ChEBI" id="CHEBI:33384"/>
        <dbReference type="EC" id="4.3.1.17"/>
    </reaction>
</comment>
<dbReference type="GO" id="GO:0046872">
    <property type="term" value="F:metal ion binding"/>
    <property type="evidence" value="ECO:0007669"/>
    <property type="project" value="UniProtKB-KW"/>
</dbReference>
<evidence type="ECO:0000313" key="14">
    <source>
        <dbReference type="Proteomes" id="UP000253501"/>
    </source>
</evidence>
<dbReference type="EMBL" id="QDHA01000094">
    <property type="protein sequence ID" value="RCJ04583.1"/>
    <property type="molecule type" value="Genomic_DNA"/>
</dbReference>
<evidence type="ECO:0000256" key="4">
    <source>
        <dbReference type="ARBA" id="ARBA00012093"/>
    </source>
</evidence>
<dbReference type="Proteomes" id="UP000253501">
    <property type="component" value="Unassembled WGS sequence"/>
</dbReference>
<evidence type="ECO:0000256" key="6">
    <source>
        <dbReference type="ARBA" id="ARBA00022485"/>
    </source>
</evidence>
<evidence type="ECO:0000256" key="1">
    <source>
        <dbReference type="ARBA" id="ARBA00001966"/>
    </source>
</evidence>
<sequence>MVEDSMSVSTFDIFKVGIGSSGSVDEHPIPYPFRSGEELLQMCKESGRTIADLVLENEKCWRSTYDIRAGLLAIAGAMDASIARGCSIGGELHGPIRVRRRAAGQYQQLSKRGEGSLRAPLLMRDRVNLYARAVKEERAAGGRFVTAPINGAAGVIPAVLRYYRKFVPGANEDGVVDFLLTATAIGIICREDVSPSGAEVGVAYSMAAAGLAAVLGGSNEQIENAVEIALAPNLDITCDPVEGFAQHPCIERNSMGAIKAINAARMALRRSATSKIRHQNWISCGVGTD</sequence>
<evidence type="ECO:0000256" key="9">
    <source>
        <dbReference type="ARBA" id="ARBA00023014"/>
    </source>
</evidence>
<comment type="similarity">
    <text evidence="3">Belongs to the iron-sulfur dependent L-serine dehydratase family.</text>
</comment>
<gene>
    <name evidence="13" type="ORF">DDK22_30865</name>
</gene>
<comment type="pathway">
    <text evidence="2">Carbohydrate biosynthesis; gluconeogenesis.</text>
</comment>
<evidence type="ECO:0000256" key="5">
    <source>
        <dbReference type="ARBA" id="ARBA00022432"/>
    </source>
</evidence>
<dbReference type="PANTHER" id="PTHR30182">
    <property type="entry name" value="L-SERINE DEHYDRATASE"/>
    <property type="match status" value="1"/>
</dbReference>
<dbReference type="EC" id="4.3.1.17" evidence="4"/>
<dbReference type="GO" id="GO:0006094">
    <property type="term" value="P:gluconeogenesis"/>
    <property type="evidence" value="ECO:0007669"/>
    <property type="project" value="UniProtKB-KW"/>
</dbReference>
<evidence type="ECO:0000256" key="10">
    <source>
        <dbReference type="ARBA" id="ARBA00023239"/>
    </source>
</evidence>
<proteinExistence type="inferred from homology"/>
<dbReference type="AlphaFoldDB" id="A0A367PAM5"/>
<dbReference type="InterPro" id="IPR005130">
    <property type="entry name" value="Ser_deHydtase-like_asu"/>
</dbReference>
<comment type="cofactor">
    <cofactor evidence="1">
        <name>[4Fe-4S] cluster</name>
        <dbReference type="ChEBI" id="CHEBI:49883"/>
    </cofactor>
</comment>
<keyword evidence="5" id="KW-0312">Gluconeogenesis</keyword>
<evidence type="ECO:0000256" key="8">
    <source>
        <dbReference type="ARBA" id="ARBA00023004"/>
    </source>
</evidence>
<feature type="domain" description="Serine dehydratase-like alpha subunit" evidence="12">
    <location>
        <begin position="46"/>
        <end position="279"/>
    </location>
</feature>
<keyword evidence="10" id="KW-0456">Lyase</keyword>
<protein>
    <recommendedName>
        <fullName evidence="4">L-serine ammonia-lyase</fullName>
        <ecNumber evidence="4">4.3.1.17</ecNumber>
    </recommendedName>
</protein>
<dbReference type="InterPro" id="IPR051318">
    <property type="entry name" value="Fe-S_L-Ser"/>
</dbReference>
<organism evidence="13 14">
    <name type="scientific">Cupriavidus necator</name>
    <name type="common">Alcaligenes eutrophus</name>
    <name type="synonym">Ralstonia eutropha</name>
    <dbReference type="NCBI Taxonomy" id="106590"/>
    <lineage>
        <taxon>Bacteria</taxon>
        <taxon>Pseudomonadati</taxon>
        <taxon>Pseudomonadota</taxon>
        <taxon>Betaproteobacteria</taxon>
        <taxon>Burkholderiales</taxon>
        <taxon>Burkholderiaceae</taxon>
        <taxon>Cupriavidus</taxon>
    </lineage>
</organism>